<sequence>MSQTTPNYPYATGTAEAPIIDMLVEKYGTKALTSPIVLSGPSGDTLAYYYERNAQNQINSKDDIRPASQSGIQTFFVDYMSNPRSATPPAKLFNPFLSASFDNSYDFILQQDTYSTVDLDYVWFTGTAFKGFELTTFWVPFSTEAEARRLVSMINRRPSWAGPNGAHAMIKIALAAMDLNVEYYFVCANTVGRVGSALNTKGNVLFFPLTSNSVAALANGRVPADATFCTYQQFLSRL</sequence>
<dbReference type="Proteomes" id="UP000528286">
    <property type="component" value="Unassembled WGS sequence"/>
</dbReference>
<gene>
    <name evidence="1" type="ORF">GGR23_001420</name>
</gene>
<evidence type="ECO:0000313" key="1">
    <source>
        <dbReference type="EMBL" id="MBB4064243.1"/>
    </source>
</evidence>
<dbReference type="RefSeq" id="WP_183365477.1">
    <property type="nucleotide sequence ID" value="NZ_JACIEZ010000002.1"/>
</dbReference>
<dbReference type="EMBL" id="JACIEZ010000002">
    <property type="protein sequence ID" value="MBB4064243.1"/>
    <property type="molecule type" value="Genomic_DNA"/>
</dbReference>
<comment type="caution">
    <text evidence="1">The sequence shown here is derived from an EMBL/GenBank/DDBJ whole genome shotgun (WGS) entry which is preliminary data.</text>
</comment>
<dbReference type="AlphaFoldDB" id="A0A7W6J3T8"/>
<evidence type="ECO:0000313" key="2">
    <source>
        <dbReference type="Proteomes" id="UP000528286"/>
    </source>
</evidence>
<organism evidence="1 2">
    <name type="scientific">Gellertiella hungarica</name>
    <dbReference type="NCBI Taxonomy" id="1572859"/>
    <lineage>
        <taxon>Bacteria</taxon>
        <taxon>Pseudomonadati</taxon>
        <taxon>Pseudomonadota</taxon>
        <taxon>Alphaproteobacteria</taxon>
        <taxon>Hyphomicrobiales</taxon>
        <taxon>Rhizobiaceae</taxon>
        <taxon>Gellertiella</taxon>
    </lineage>
</organism>
<protein>
    <submittedName>
        <fullName evidence="1">Uncharacterized protein</fullName>
    </submittedName>
</protein>
<keyword evidence="2" id="KW-1185">Reference proteome</keyword>
<proteinExistence type="predicted"/>
<name>A0A7W6J3T8_9HYPH</name>
<reference evidence="1 2" key="1">
    <citation type="submission" date="2020-08" db="EMBL/GenBank/DDBJ databases">
        <title>Genomic Encyclopedia of Type Strains, Phase IV (KMG-IV): sequencing the most valuable type-strain genomes for metagenomic binning, comparative biology and taxonomic classification.</title>
        <authorList>
            <person name="Goeker M."/>
        </authorList>
    </citation>
    <scope>NUCLEOTIDE SEQUENCE [LARGE SCALE GENOMIC DNA]</scope>
    <source>
        <strain evidence="1 2">DSM 29853</strain>
    </source>
</reference>
<accession>A0A7W6J3T8</accession>